<dbReference type="Gene3D" id="3.10.105.10">
    <property type="entry name" value="Dipeptide-binding Protein, Domain 3"/>
    <property type="match status" value="1"/>
</dbReference>
<dbReference type="GO" id="GO:0043190">
    <property type="term" value="C:ATP-binding cassette (ABC) transporter complex"/>
    <property type="evidence" value="ECO:0007669"/>
    <property type="project" value="InterPro"/>
</dbReference>
<dbReference type="PROSITE" id="PS01040">
    <property type="entry name" value="SBP_BACTERIAL_5"/>
    <property type="match status" value="1"/>
</dbReference>
<evidence type="ECO:0000256" key="3">
    <source>
        <dbReference type="ARBA" id="ARBA00022729"/>
    </source>
</evidence>
<dbReference type="CDD" id="cd00995">
    <property type="entry name" value="PBP2_NikA_DppA_OppA_like"/>
    <property type="match status" value="1"/>
</dbReference>
<sequence length="526" mass="57382">MKIKKALCLVLALTMVFSLAACGGSSSASSAPSSAPSSTPAPKMADSIVVGRAFDSDNLDPVTQVGNYNIWILDLMLEGLVQTSDDGSKIEPCLATDWKISEDGLTYTFNLKKGVSFSDGTAVTGADWVFSFERAMSLPDAPWYFTVENIDSVEAPDDSTFVIHLKETSATTLANLCMFTCGVQSKAYFDKVGEENYVNGFVGTGPYMLTNWSKGESMTFEANPNYHVAGQPVTKEIIFKVIADDNSRVMQLQSGDIDVAINLSMDSLYQLQSDNRVTAVPSESCETRFLAMNTKNEYLSNAKVRQALSMATDPTAITSVATYGFGKVASTVLPTTSTYIDPSSSVNQQNIDSAKALLKEAGYPDGFSLDLMICSGKTIEESIATLVKEQWAKIGVDVNICSYEKVTYTDNLYGTNFDVVVDYWTDDICDPSEFMTYLCNFDLCSGFDTNYKVEGIEELNKQANAELDEAARKQLYYQIEKLIADAYIYVPICTIPYANAVSTSVSNFVQTPLGNLRLANMTKTVG</sequence>
<dbReference type="Gene3D" id="3.90.76.10">
    <property type="entry name" value="Dipeptide-binding Protein, Domain 1"/>
    <property type="match status" value="1"/>
</dbReference>
<evidence type="ECO:0000313" key="5">
    <source>
        <dbReference type="EMBL" id="MPM38854.1"/>
    </source>
</evidence>
<keyword evidence="3" id="KW-0732">Signal</keyword>
<proteinExistence type="inferred from homology"/>
<dbReference type="PIRSF" id="PIRSF002741">
    <property type="entry name" value="MppA"/>
    <property type="match status" value="1"/>
</dbReference>
<dbReference type="GO" id="GO:0042597">
    <property type="term" value="C:periplasmic space"/>
    <property type="evidence" value="ECO:0007669"/>
    <property type="project" value="UniProtKB-ARBA"/>
</dbReference>
<comment type="similarity">
    <text evidence="1">Belongs to the bacterial solute-binding protein 5 family.</text>
</comment>
<accession>A0A644ZM72</accession>
<name>A0A644ZM72_9ZZZZ</name>
<dbReference type="InterPro" id="IPR000914">
    <property type="entry name" value="SBP_5_dom"/>
</dbReference>
<keyword evidence="2" id="KW-0813">Transport</keyword>
<dbReference type="AlphaFoldDB" id="A0A644ZM72"/>
<dbReference type="PANTHER" id="PTHR30290:SF9">
    <property type="entry name" value="OLIGOPEPTIDE-BINDING PROTEIN APPA"/>
    <property type="match status" value="1"/>
</dbReference>
<dbReference type="InterPro" id="IPR030678">
    <property type="entry name" value="Peptide/Ni-bd"/>
</dbReference>
<comment type="caution">
    <text evidence="5">The sequence shown here is derived from an EMBL/GenBank/DDBJ whole genome shotgun (WGS) entry which is preliminary data.</text>
</comment>
<dbReference type="PANTHER" id="PTHR30290">
    <property type="entry name" value="PERIPLASMIC BINDING COMPONENT OF ABC TRANSPORTER"/>
    <property type="match status" value="1"/>
</dbReference>
<dbReference type="InterPro" id="IPR023765">
    <property type="entry name" value="SBP_5_CS"/>
</dbReference>
<dbReference type="SUPFAM" id="SSF53850">
    <property type="entry name" value="Periplasmic binding protein-like II"/>
    <property type="match status" value="1"/>
</dbReference>
<dbReference type="Pfam" id="PF00496">
    <property type="entry name" value="SBP_bac_5"/>
    <property type="match status" value="1"/>
</dbReference>
<dbReference type="Gene3D" id="3.40.190.10">
    <property type="entry name" value="Periplasmic binding protein-like II"/>
    <property type="match status" value="1"/>
</dbReference>
<dbReference type="EMBL" id="VSSQ01008432">
    <property type="protein sequence ID" value="MPM38854.1"/>
    <property type="molecule type" value="Genomic_DNA"/>
</dbReference>
<reference evidence="5" key="1">
    <citation type="submission" date="2019-08" db="EMBL/GenBank/DDBJ databases">
        <authorList>
            <person name="Kucharzyk K."/>
            <person name="Murdoch R.W."/>
            <person name="Higgins S."/>
            <person name="Loffler F."/>
        </authorList>
    </citation>
    <scope>NUCLEOTIDE SEQUENCE</scope>
</reference>
<dbReference type="GO" id="GO:1904680">
    <property type="term" value="F:peptide transmembrane transporter activity"/>
    <property type="evidence" value="ECO:0007669"/>
    <property type="project" value="TreeGrafter"/>
</dbReference>
<dbReference type="GO" id="GO:0015833">
    <property type="term" value="P:peptide transport"/>
    <property type="evidence" value="ECO:0007669"/>
    <property type="project" value="TreeGrafter"/>
</dbReference>
<evidence type="ECO:0000259" key="4">
    <source>
        <dbReference type="Pfam" id="PF00496"/>
    </source>
</evidence>
<protein>
    <submittedName>
        <fullName evidence="5">Heme-binding protein A</fullName>
    </submittedName>
</protein>
<dbReference type="PROSITE" id="PS51257">
    <property type="entry name" value="PROKAR_LIPOPROTEIN"/>
    <property type="match status" value="1"/>
</dbReference>
<evidence type="ECO:0000256" key="2">
    <source>
        <dbReference type="ARBA" id="ARBA00022448"/>
    </source>
</evidence>
<dbReference type="InterPro" id="IPR039424">
    <property type="entry name" value="SBP_5"/>
</dbReference>
<evidence type="ECO:0000256" key="1">
    <source>
        <dbReference type="ARBA" id="ARBA00005695"/>
    </source>
</evidence>
<feature type="domain" description="Solute-binding protein family 5" evidence="4">
    <location>
        <begin position="89"/>
        <end position="438"/>
    </location>
</feature>
<organism evidence="5">
    <name type="scientific">bioreactor metagenome</name>
    <dbReference type="NCBI Taxonomy" id="1076179"/>
    <lineage>
        <taxon>unclassified sequences</taxon>
        <taxon>metagenomes</taxon>
        <taxon>ecological metagenomes</taxon>
    </lineage>
</organism>
<gene>
    <name evidence="5" type="primary">hbpA_7</name>
    <name evidence="5" type="ORF">SDC9_85484</name>
</gene>